<evidence type="ECO:0000313" key="1">
    <source>
        <dbReference type="EMBL" id="CUH60963.1"/>
    </source>
</evidence>
<dbReference type="EMBL" id="CYRX01000031">
    <property type="protein sequence ID" value="CUH60963.1"/>
    <property type="molecule type" value="Genomic_DNA"/>
</dbReference>
<gene>
    <name evidence="1" type="ORF">THS5294_02261</name>
</gene>
<dbReference type="AlphaFoldDB" id="A0A0P1FLF7"/>
<name>A0A0P1FLF7_9RHOB</name>
<dbReference type="eggNOG" id="COG1670">
    <property type="taxonomic scope" value="Bacteria"/>
</dbReference>
<proteinExistence type="predicted"/>
<reference evidence="1 2" key="1">
    <citation type="submission" date="2015-09" db="EMBL/GenBank/DDBJ databases">
        <authorList>
            <consortium name="Swine Surveillance"/>
        </authorList>
    </citation>
    <scope>NUCLEOTIDE SEQUENCE [LARGE SCALE GENOMIC DNA]</scope>
    <source>
        <strain evidence="1 2">CECT 5294</strain>
    </source>
</reference>
<protein>
    <recommendedName>
        <fullName evidence="3">GCN5-related N-acetyltransferase</fullName>
    </recommendedName>
</protein>
<dbReference type="RefSeq" id="WP_058123825.1">
    <property type="nucleotide sequence ID" value="NZ_CYRX01000031.1"/>
</dbReference>
<evidence type="ECO:0000313" key="2">
    <source>
        <dbReference type="Proteomes" id="UP000051298"/>
    </source>
</evidence>
<accession>A0A0P1FLF7</accession>
<evidence type="ECO:0008006" key="3">
    <source>
        <dbReference type="Google" id="ProtNLM"/>
    </source>
</evidence>
<dbReference type="Proteomes" id="UP000051298">
    <property type="component" value="Unassembled WGS sequence"/>
</dbReference>
<organism evidence="1 2">
    <name type="scientific">Thalassobacter stenotrophicus</name>
    <dbReference type="NCBI Taxonomy" id="266809"/>
    <lineage>
        <taxon>Bacteria</taxon>
        <taxon>Pseudomonadati</taxon>
        <taxon>Pseudomonadota</taxon>
        <taxon>Alphaproteobacteria</taxon>
        <taxon>Rhodobacterales</taxon>
        <taxon>Roseobacteraceae</taxon>
        <taxon>Thalassobacter</taxon>
    </lineage>
</organism>
<sequence length="105" mass="11912">MTETKPKTADLVSRYSVLTKETMPQLARTSHTHWPVRNDHCFQRIVLDAVCGGVWYDHVARPAYKHLRHEQAVHAVALCEDIIAGEADLAALNAQSLVWRGKRRP</sequence>
<dbReference type="STRING" id="266809.PM03_10470"/>